<dbReference type="EnsemblMetazoa" id="G1285.1">
    <property type="protein sequence ID" value="G1285.1:cds"/>
    <property type="gene ID" value="G1285"/>
</dbReference>
<feature type="transmembrane region" description="Helical" evidence="2">
    <location>
        <begin position="40"/>
        <end position="58"/>
    </location>
</feature>
<evidence type="ECO:0000313" key="4">
    <source>
        <dbReference type="Proteomes" id="UP000005408"/>
    </source>
</evidence>
<keyword evidence="4" id="KW-1185">Reference proteome</keyword>
<dbReference type="PANTHER" id="PTHR10656">
    <property type="entry name" value="CELL FATE DETERMINING PROTEIN MAB21-RELATED"/>
    <property type="match status" value="1"/>
</dbReference>
<evidence type="ECO:0000256" key="1">
    <source>
        <dbReference type="ARBA" id="ARBA00008307"/>
    </source>
</evidence>
<dbReference type="PANTHER" id="PTHR10656:SF42">
    <property type="entry name" value="CYCLIC GMP-AMP SYNTHASE-LIKE PROTEIN-RELATED"/>
    <property type="match status" value="1"/>
</dbReference>
<evidence type="ECO:0000256" key="2">
    <source>
        <dbReference type="SAM" id="Phobius"/>
    </source>
</evidence>
<reference evidence="3" key="1">
    <citation type="submission" date="2022-08" db="UniProtKB">
        <authorList>
            <consortium name="EnsemblMetazoa"/>
        </authorList>
    </citation>
    <scope>IDENTIFICATION</scope>
    <source>
        <strain evidence="3">05x7-T-G4-1.051#20</strain>
    </source>
</reference>
<dbReference type="Gene3D" id="3.30.460.90">
    <property type="match status" value="1"/>
</dbReference>
<evidence type="ECO:0000313" key="3">
    <source>
        <dbReference type="EnsemblMetazoa" id="G1285.1:cds"/>
    </source>
</evidence>
<comment type="similarity">
    <text evidence="1">Belongs to the mab-21 family.</text>
</comment>
<keyword evidence="2" id="KW-0472">Membrane</keyword>
<protein>
    <recommendedName>
        <fullName evidence="5">Mab-21-like HhH/H2TH-like domain-containing protein</fullName>
    </recommendedName>
</protein>
<keyword evidence="2" id="KW-1133">Transmembrane helix</keyword>
<name>A0A8W8I6N0_MAGGI</name>
<organism evidence="3 4">
    <name type="scientific">Magallana gigas</name>
    <name type="common">Pacific oyster</name>
    <name type="synonym">Crassostrea gigas</name>
    <dbReference type="NCBI Taxonomy" id="29159"/>
    <lineage>
        <taxon>Eukaryota</taxon>
        <taxon>Metazoa</taxon>
        <taxon>Spiralia</taxon>
        <taxon>Lophotrochozoa</taxon>
        <taxon>Mollusca</taxon>
        <taxon>Bivalvia</taxon>
        <taxon>Autobranchia</taxon>
        <taxon>Pteriomorphia</taxon>
        <taxon>Ostreida</taxon>
        <taxon>Ostreoidea</taxon>
        <taxon>Ostreidae</taxon>
        <taxon>Magallana</taxon>
    </lineage>
</organism>
<accession>A0A8W8I6N0</accession>
<keyword evidence="2" id="KW-0812">Transmembrane</keyword>
<dbReference type="AlphaFoldDB" id="A0A8W8I6N0"/>
<dbReference type="Proteomes" id="UP000005408">
    <property type="component" value="Unassembled WGS sequence"/>
</dbReference>
<evidence type="ECO:0008006" key="5">
    <source>
        <dbReference type="Google" id="ProtNLM"/>
    </source>
</evidence>
<sequence>MEQKICPKCYLKKEEFMRTKEEYVHMVLDTDKNIWDMIELAIRVICILVVLVDLMLICKTKYREAVRLVRSSLSEDFKEEWRKPVYHFGIKDKGIKDFFKKERIDFNQDDWDVSCEIVDRILKIVACEMRKAANKRFPGLVLSGTLKKQGSSREGLKVCDPLEFDVLLPFHLENVQTRNDVVFDRYGCIIPGLFKMEIINPEKLPLWWRKCELLSCVQEKVYINTSHFQKKVFASLLDQIRGDINKRLKIWTENSINKQFKMVRQVNSPNLKLKLKIRSQNGLIDFKNGLYLLEQQCSLHSLNVNQIDLEIDLVPSILQSAEQFPSTLLNEKGSIPCERYGVLKWVNKRNDHIPKENGDLIWRSSKKNPSQLYVMTACRLLKWALQNVANNQLGSVIGSYHLKNLCMYCILFLTIPSEQNRLSGVTEAMGYFIEFIRISLEAKYLPYFFFGNPYLHDMIPGCTFGTERATYNMFAKNSATTLIHARLGFMKLTRKLHGLYMKRGQLDKKKIKLFAGLLRRQ</sequence>
<proteinExistence type="inferred from homology"/>
<dbReference type="Gene3D" id="1.10.1410.40">
    <property type="match status" value="1"/>
</dbReference>